<dbReference type="CDD" id="cd08290">
    <property type="entry name" value="ETR"/>
    <property type="match status" value="1"/>
</dbReference>
<accession>A0A6V7NU58</accession>
<gene>
    <name evidence="4" type="ORF">CB5_LOCUS5273</name>
</gene>
<dbReference type="AlphaFoldDB" id="A0A6V7NU58"/>
<dbReference type="SUPFAM" id="SSF50129">
    <property type="entry name" value="GroES-like"/>
    <property type="match status" value="1"/>
</dbReference>
<sequence>MASLRPSLRRLGLGLYKRPTQSLSRISSNTFRASFSTAPLSPPSKAVVYEQHGAPDQVTRVIDLPPVELKANDVCVKMLAAPINPSDINRIEGVYPVRPPVPAIGGYEGVGEVYALGSAVSSLSVGDWVIPSPPSFGTWQTYIVKEEGVWHKIRKDVPVEYAATVTVNPLTALRMLEDFVKLNSGDSIVQNGATSIVGQCIIQLAKIQGVHSIKYH</sequence>
<feature type="domain" description="Alcohol dehydrogenase-like N-terminal" evidence="3">
    <location>
        <begin position="71"/>
        <end position="130"/>
    </location>
</feature>
<dbReference type="GO" id="GO:0016491">
    <property type="term" value="F:oxidoreductase activity"/>
    <property type="evidence" value="ECO:0007669"/>
    <property type="project" value="UniProtKB-KW"/>
</dbReference>
<proteinExistence type="predicted"/>
<dbReference type="InterPro" id="IPR051034">
    <property type="entry name" value="Mito_Enoyl-ACP_Reductase"/>
</dbReference>
<dbReference type="FunFam" id="3.90.180.10:FF:000010">
    <property type="entry name" value="Enoyl-[acyl-carrier-protein] reductase, mitochondrial"/>
    <property type="match status" value="1"/>
</dbReference>
<evidence type="ECO:0000313" key="4">
    <source>
        <dbReference type="EMBL" id="CAD1822062.1"/>
    </source>
</evidence>
<dbReference type="FunFam" id="3.40.50.720:FF:001397">
    <property type="entry name" value="Os12g0102100 protein"/>
    <property type="match status" value="1"/>
</dbReference>
<dbReference type="GO" id="GO:0006631">
    <property type="term" value="P:fatty acid metabolic process"/>
    <property type="evidence" value="ECO:0007669"/>
    <property type="project" value="TreeGrafter"/>
</dbReference>
<name>A0A6V7NU58_ANACO</name>
<reference evidence="4" key="1">
    <citation type="submission" date="2020-07" db="EMBL/GenBank/DDBJ databases">
        <authorList>
            <person name="Lin J."/>
        </authorList>
    </citation>
    <scope>NUCLEOTIDE SEQUENCE</scope>
</reference>
<organism evidence="4">
    <name type="scientific">Ananas comosus var. bracteatus</name>
    <name type="common">red pineapple</name>
    <dbReference type="NCBI Taxonomy" id="296719"/>
    <lineage>
        <taxon>Eukaryota</taxon>
        <taxon>Viridiplantae</taxon>
        <taxon>Streptophyta</taxon>
        <taxon>Embryophyta</taxon>
        <taxon>Tracheophyta</taxon>
        <taxon>Spermatophyta</taxon>
        <taxon>Magnoliopsida</taxon>
        <taxon>Liliopsida</taxon>
        <taxon>Poales</taxon>
        <taxon>Bromeliaceae</taxon>
        <taxon>Bromelioideae</taxon>
        <taxon>Ananas</taxon>
    </lineage>
</organism>
<keyword evidence="2" id="KW-0560">Oxidoreductase</keyword>
<dbReference type="EMBL" id="LR862142">
    <property type="protein sequence ID" value="CAD1822062.1"/>
    <property type="molecule type" value="Genomic_DNA"/>
</dbReference>
<keyword evidence="1" id="KW-0521">NADP</keyword>
<dbReference type="Pfam" id="PF08240">
    <property type="entry name" value="ADH_N"/>
    <property type="match status" value="1"/>
</dbReference>
<dbReference type="GO" id="GO:0005739">
    <property type="term" value="C:mitochondrion"/>
    <property type="evidence" value="ECO:0007669"/>
    <property type="project" value="TreeGrafter"/>
</dbReference>
<dbReference type="Gene3D" id="3.40.50.720">
    <property type="entry name" value="NAD(P)-binding Rossmann-like Domain"/>
    <property type="match status" value="1"/>
</dbReference>
<dbReference type="PANTHER" id="PTHR43981">
    <property type="entry name" value="ENOYL-[ACYL-CARRIER-PROTEIN] REDUCTASE, MITOCHONDRIAL"/>
    <property type="match status" value="1"/>
</dbReference>
<dbReference type="InterPro" id="IPR013154">
    <property type="entry name" value="ADH-like_N"/>
</dbReference>
<evidence type="ECO:0000259" key="3">
    <source>
        <dbReference type="Pfam" id="PF08240"/>
    </source>
</evidence>
<dbReference type="InterPro" id="IPR011032">
    <property type="entry name" value="GroES-like_sf"/>
</dbReference>
<evidence type="ECO:0000256" key="1">
    <source>
        <dbReference type="ARBA" id="ARBA00022857"/>
    </source>
</evidence>
<evidence type="ECO:0000256" key="2">
    <source>
        <dbReference type="ARBA" id="ARBA00023002"/>
    </source>
</evidence>
<dbReference type="PANTHER" id="PTHR43981:SF2">
    <property type="entry name" value="ENOYL-[ACYL-CARRIER-PROTEIN] REDUCTASE, MITOCHONDRIAL"/>
    <property type="match status" value="1"/>
</dbReference>
<protein>
    <recommendedName>
        <fullName evidence="3">Alcohol dehydrogenase-like N-terminal domain-containing protein</fullName>
    </recommendedName>
</protein>
<dbReference type="Gene3D" id="3.90.180.10">
    <property type="entry name" value="Medium-chain alcohol dehydrogenases, catalytic domain"/>
    <property type="match status" value="1"/>
</dbReference>